<evidence type="ECO:0000313" key="1">
    <source>
        <dbReference type="EMBL" id="KRY93935.1"/>
    </source>
</evidence>
<reference evidence="1 2" key="1">
    <citation type="submission" date="2015-01" db="EMBL/GenBank/DDBJ databases">
        <title>Evolution of Trichinella species and genotypes.</title>
        <authorList>
            <person name="Korhonen P.K."/>
            <person name="Edoardo P."/>
            <person name="Giuseppe L.R."/>
            <person name="Gasser R.B."/>
        </authorList>
    </citation>
    <scope>NUCLEOTIDE SEQUENCE [LARGE SCALE GENOMIC DNA]</scope>
    <source>
        <strain evidence="1">ISS1029</strain>
    </source>
</reference>
<organism evidence="1 2">
    <name type="scientific">Trichinella zimbabwensis</name>
    <dbReference type="NCBI Taxonomy" id="268475"/>
    <lineage>
        <taxon>Eukaryota</taxon>
        <taxon>Metazoa</taxon>
        <taxon>Ecdysozoa</taxon>
        <taxon>Nematoda</taxon>
        <taxon>Enoplea</taxon>
        <taxon>Dorylaimia</taxon>
        <taxon>Trichinellida</taxon>
        <taxon>Trichinellidae</taxon>
        <taxon>Trichinella</taxon>
    </lineage>
</organism>
<dbReference type="STRING" id="268475.A0A0V1G6U4"/>
<gene>
    <name evidence="1" type="ORF">T11_6437</name>
</gene>
<accession>A0A0V1G6U4</accession>
<keyword evidence="2" id="KW-1185">Reference proteome</keyword>
<dbReference type="Proteomes" id="UP000055024">
    <property type="component" value="Unassembled WGS sequence"/>
</dbReference>
<evidence type="ECO:0000313" key="2">
    <source>
        <dbReference type="Proteomes" id="UP000055024"/>
    </source>
</evidence>
<comment type="caution">
    <text evidence="1">The sequence shown here is derived from an EMBL/GenBank/DDBJ whole genome shotgun (WGS) entry which is preliminary data.</text>
</comment>
<name>A0A0V1G6U4_9BILA</name>
<sequence length="87" mass="9443">MSAPEKSVMIIVDGWLYFQSKALDVAQIYCLRERLSAAILFKVTHAKEVLPPDLGESIYAIACVLSYDGLSGIPLQKSSQVPVSNGT</sequence>
<dbReference type="AlphaFoldDB" id="A0A0V1G6U4"/>
<dbReference type="OrthoDB" id="1732198at2759"/>
<proteinExistence type="predicted"/>
<feature type="non-terminal residue" evidence="1">
    <location>
        <position position="87"/>
    </location>
</feature>
<dbReference type="EMBL" id="JYDP01005887">
    <property type="protein sequence ID" value="KRY93935.1"/>
    <property type="molecule type" value="Genomic_DNA"/>
</dbReference>
<protein>
    <submittedName>
        <fullName evidence="1">Uncharacterized protein</fullName>
    </submittedName>
</protein>